<feature type="region of interest" description="Disordered" evidence="1">
    <location>
        <begin position="1"/>
        <end position="51"/>
    </location>
</feature>
<reference evidence="3 4" key="1">
    <citation type="submission" date="2024-01" db="EMBL/GenBank/DDBJ databases">
        <title>The genome of the rayed Mediterranean limpet Patella caerulea (Linnaeus, 1758).</title>
        <authorList>
            <person name="Anh-Thu Weber A."/>
            <person name="Halstead-Nussloch G."/>
        </authorList>
    </citation>
    <scope>NUCLEOTIDE SEQUENCE [LARGE SCALE GENOMIC DNA]</scope>
    <source>
        <strain evidence="3">AATW-2023a</strain>
        <tissue evidence="3">Whole specimen</tissue>
    </source>
</reference>
<comment type="caution">
    <text evidence="3">The sequence shown here is derived from an EMBL/GenBank/DDBJ whole genome shotgun (WGS) entry which is preliminary data.</text>
</comment>
<sequence>MPLKKFRSMNKFGRRRRRSSKVSQGSPNDTVSFNILNEDDENSSATARRSTPCTSTGTCSNTINSSGVNLHTAANLNVNNNQVDNVDVVVSPTAKKFSHFDFDSSSSVDDVSTSTGFRIVSTDFLQSLISNLCCPTCHSSNVILHEDNFIGLSSIFNLYCSICEKSLGQAPTSPKTEKKGAPLVNRRVVLAMKEMGLGKSSLDTFAEVMDFPCSLEKEAFSKHTKAIGEASLSTLDHHLEDVKQKIHLAYGESDPSIAHDKIKNIAVSSDGTWHKRGFSSHYGVVAIVDLLTNLVIDSEVMSNYCTFCSRKQNGQNFRRI</sequence>
<feature type="compositionally biased region" description="Basic residues" evidence="1">
    <location>
        <begin position="1"/>
        <end position="20"/>
    </location>
</feature>
<dbReference type="AlphaFoldDB" id="A0AAN8JH90"/>
<feature type="domain" description="Mutator-like transposase" evidence="2">
    <location>
        <begin position="116"/>
        <end position="313"/>
    </location>
</feature>
<dbReference type="Proteomes" id="UP001347796">
    <property type="component" value="Unassembled WGS sequence"/>
</dbReference>
<feature type="compositionally biased region" description="Polar residues" evidence="1">
    <location>
        <begin position="21"/>
        <end position="35"/>
    </location>
</feature>
<dbReference type="EMBL" id="JAZGQO010000009">
    <property type="protein sequence ID" value="KAK6178186.1"/>
    <property type="molecule type" value="Genomic_DNA"/>
</dbReference>
<dbReference type="Pfam" id="PF20700">
    <property type="entry name" value="Mutator"/>
    <property type="match status" value="1"/>
</dbReference>
<evidence type="ECO:0000313" key="4">
    <source>
        <dbReference type="Proteomes" id="UP001347796"/>
    </source>
</evidence>
<name>A0AAN8JH90_PATCE</name>
<proteinExistence type="predicted"/>
<evidence type="ECO:0000259" key="2">
    <source>
        <dbReference type="Pfam" id="PF20700"/>
    </source>
</evidence>
<keyword evidence="4" id="KW-1185">Reference proteome</keyword>
<gene>
    <name evidence="3" type="ORF">SNE40_012996</name>
</gene>
<accession>A0AAN8JH90</accession>
<organism evidence="3 4">
    <name type="scientific">Patella caerulea</name>
    <name type="common">Rayed Mediterranean limpet</name>
    <dbReference type="NCBI Taxonomy" id="87958"/>
    <lineage>
        <taxon>Eukaryota</taxon>
        <taxon>Metazoa</taxon>
        <taxon>Spiralia</taxon>
        <taxon>Lophotrochozoa</taxon>
        <taxon>Mollusca</taxon>
        <taxon>Gastropoda</taxon>
        <taxon>Patellogastropoda</taxon>
        <taxon>Patelloidea</taxon>
        <taxon>Patellidae</taxon>
        <taxon>Patella</taxon>
    </lineage>
</organism>
<evidence type="ECO:0000256" key="1">
    <source>
        <dbReference type="SAM" id="MobiDB-lite"/>
    </source>
</evidence>
<evidence type="ECO:0000313" key="3">
    <source>
        <dbReference type="EMBL" id="KAK6178186.1"/>
    </source>
</evidence>
<protein>
    <recommendedName>
        <fullName evidence="2">Mutator-like transposase domain-containing protein</fullName>
    </recommendedName>
</protein>
<dbReference type="InterPro" id="IPR049012">
    <property type="entry name" value="Mutator_transp_dom"/>
</dbReference>